<dbReference type="PROSITE" id="PS50943">
    <property type="entry name" value="HTH_CROC1"/>
    <property type="match status" value="1"/>
</dbReference>
<evidence type="ECO:0000313" key="2">
    <source>
        <dbReference type="EMBL" id="DAG05734.1"/>
    </source>
</evidence>
<dbReference type="EMBL" id="BK016264">
    <property type="protein sequence ID" value="DAG05734.1"/>
    <property type="molecule type" value="Genomic_DNA"/>
</dbReference>
<proteinExistence type="predicted"/>
<organism evidence="2">
    <name type="scientific">Siphoviridae sp. ctjbm8</name>
    <dbReference type="NCBI Taxonomy" id="2825634"/>
    <lineage>
        <taxon>Viruses</taxon>
        <taxon>Duplodnaviria</taxon>
        <taxon>Heunggongvirae</taxon>
        <taxon>Uroviricota</taxon>
        <taxon>Caudoviricetes</taxon>
    </lineage>
</organism>
<dbReference type="Gene3D" id="1.10.260.40">
    <property type="entry name" value="lambda repressor-like DNA-binding domains"/>
    <property type="match status" value="1"/>
</dbReference>
<sequence length="65" mass="7391">MTETLREVRERKGVKKGAVAEAMGVTYPTYQRYEETNRMPTDAFDAACRFLGVSRDSIFLANDLN</sequence>
<protein>
    <submittedName>
        <fullName evidence="2">Helix-turn-helix domain protein</fullName>
    </submittedName>
</protein>
<dbReference type="InterPro" id="IPR010982">
    <property type="entry name" value="Lambda_DNA-bd_dom_sf"/>
</dbReference>
<dbReference type="GO" id="GO:0003677">
    <property type="term" value="F:DNA binding"/>
    <property type="evidence" value="ECO:0007669"/>
    <property type="project" value="InterPro"/>
</dbReference>
<reference evidence="2" key="1">
    <citation type="journal article" date="2021" name="Proc. Natl. Acad. Sci. U.S.A.">
        <title>A Catalog of Tens of Thousands of Viruses from Human Metagenomes Reveals Hidden Associations with Chronic Diseases.</title>
        <authorList>
            <person name="Tisza M.J."/>
            <person name="Buck C.B."/>
        </authorList>
    </citation>
    <scope>NUCLEOTIDE SEQUENCE</scope>
    <source>
        <strain evidence="2">Ctjbm8</strain>
    </source>
</reference>
<dbReference type="Pfam" id="PF13560">
    <property type="entry name" value="HTH_31"/>
    <property type="match status" value="1"/>
</dbReference>
<accession>A0A8S5VGC4</accession>
<name>A0A8S5VGC4_9CAUD</name>
<dbReference type="SUPFAM" id="SSF47413">
    <property type="entry name" value="lambda repressor-like DNA-binding domains"/>
    <property type="match status" value="1"/>
</dbReference>
<dbReference type="SMART" id="SM00530">
    <property type="entry name" value="HTH_XRE"/>
    <property type="match status" value="1"/>
</dbReference>
<dbReference type="CDD" id="cd00093">
    <property type="entry name" value="HTH_XRE"/>
    <property type="match status" value="1"/>
</dbReference>
<dbReference type="InterPro" id="IPR001387">
    <property type="entry name" value="Cro/C1-type_HTH"/>
</dbReference>
<feature type="domain" description="HTH cro/C1-type" evidence="1">
    <location>
        <begin position="5"/>
        <end position="58"/>
    </location>
</feature>
<evidence type="ECO:0000259" key="1">
    <source>
        <dbReference type="PROSITE" id="PS50943"/>
    </source>
</evidence>